<organism evidence="2 3">
    <name type="scientific">Collybia nuda</name>
    <dbReference type="NCBI Taxonomy" id="64659"/>
    <lineage>
        <taxon>Eukaryota</taxon>
        <taxon>Fungi</taxon>
        <taxon>Dikarya</taxon>
        <taxon>Basidiomycota</taxon>
        <taxon>Agaricomycotina</taxon>
        <taxon>Agaricomycetes</taxon>
        <taxon>Agaricomycetidae</taxon>
        <taxon>Agaricales</taxon>
        <taxon>Tricholomatineae</taxon>
        <taxon>Clitocybaceae</taxon>
        <taxon>Collybia</taxon>
    </lineage>
</organism>
<reference evidence="2" key="1">
    <citation type="submission" date="2020-11" db="EMBL/GenBank/DDBJ databases">
        <authorList>
            <consortium name="DOE Joint Genome Institute"/>
            <person name="Ahrendt S."/>
            <person name="Riley R."/>
            <person name="Andreopoulos W."/>
            <person name="Labutti K."/>
            <person name="Pangilinan J."/>
            <person name="Ruiz-Duenas F.J."/>
            <person name="Barrasa J.M."/>
            <person name="Sanchez-Garcia M."/>
            <person name="Camarero S."/>
            <person name="Miyauchi S."/>
            <person name="Serrano A."/>
            <person name="Linde D."/>
            <person name="Babiker R."/>
            <person name="Drula E."/>
            <person name="Ayuso-Fernandez I."/>
            <person name="Pacheco R."/>
            <person name="Padilla G."/>
            <person name="Ferreira P."/>
            <person name="Barriuso J."/>
            <person name="Kellner H."/>
            <person name="Castanera R."/>
            <person name="Alfaro M."/>
            <person name="Ramirez L."/>
            <person name="Pisabarro A.G."/>
            <person name="Kuo A."/>
            <person name="Tritt A."/>
            <person name="Lipzen A."/>
            <person name="He G."/>
            <person name="Yan M."/>
            <person name="Ng V."/>
            <person name="Cullen D."/>
            <person name="Martin F."/>
            <person name="Rosso M.-N."/>
            <person name="Henrissat B."/>
            <person name="Hibbett D."/>
            <person name="Martinez A.T."/>
            <person name="Grigoriev I.V."/>
        </authorList>
    </citation>
    <scope>NUCLEOTIDE SEQUENCE</scope>
    <source>
        <strain evidence="2">CBS 247.69</strain>
    </source>
</reference>
<comment type="caution">
    <text evidence="2">The sequence shown here is derived from an EMBL/GenBank/DDBJ whole genome shotgun (WGS) entry which is preliminary data.</text>
</comment>
<proteinExistence type="predicted"/>
<protein>
    <recommendedName>
        <fullName evidence="1">DUF6593 domain-containing protein</fullName>
    </recommendedName>
</protein>
<evidence type="ECO:0000313" key="2">
    <source>
        <dbReference type="EMBL" id="KAF9463421.1"/>
    </source>
</evidence>
<dbReference type="AlphaFoldDB" id="A0A9P5Y7Z3"/>
<dbReference type="InterPro" id="IPR046528">
    <property type="entry name" value="DUF6593"/>
</dbReference>
<keyword evidence="3" id="KW-1185">Reference proteome</keyword>
<feature type="domain" description="DUF6593" evidence="1">
    <location>
        <begin position="9"/>
        <end position="178"/>
    </location>
</feature>
<dbReference type="Proteomes" id="UP000807353">
    <property type="component" value="Unassembled WGS sequence"/>
</dbReference>
<dbReference type="OrthoDB" id="3360976at2759"/>
<dbReference type="Pfam" id="PF20236">
    <property type="entry name" value="DUF6593"/>
    <property type="match status" value="1"/>
</dbReference>
<dbReference type="EMBL" id="MU150262">
    <property type="protein sequence ID" value="KAF9463421.1"/>
    <property type="molecule type" value="Genomic_DNA"/>
</dbReference>
<accession>A0A9P5Y7Z3</accession>
<gene>
    <name evidence="2" type="ORF">BDZ94DRAFT_610006</name>
</gene>
<sequence>MNLHLSSPSPLNATYSNDAGQVIYKVDTPLKLGREITTIKRVIPNDIADSENDEVDMRDRFGFLGQIEHKAIASSVIKFGGAEIETKDYFRKEGWGSYGRHRVFTGPDDREYKWILGSWASKLVLNDGKKTPIARFRQKSYGIFGRAHSARLEIEPAGEGIMDTILITFVYIEKTRKDREDGMTYS</sequence>
<evidence type="ECO:0000259" key="1">
    <source>
        <dbReference type="Pfam" id="PF20236"/>
    </source>
</evidence>
<evidence type="ECO:0000313" key="3">
    <source>
        <dbReference type="Proteomes" id="UP000807353"/>
    </source>
</evidence>
<name>A0A9P5Y7Z3_9AGAR</name>